<comment type="caution">
    <text evidence="2">The sequence shown here is derived from an EMBL/GenBank/DDBJ whole genome shotgun (WGS) entry which is preliminary data.</text>
</comment>
<sequence length="348" mass="39126">MMFSTLAVALLASSAAVSEAAAAIGLRGQANTASVPTLPNGISCRFCPDDDNYKYPLDDDWTHWHRGLDEKANSRANTERELTSTDKLKATAKVAHYEAHFLEHAASKQSKDEHKRALQAAAVEADKEASMLVDAVNGGDADAHDRILKEKMLPNDISCRFCPDDDNYKYPLDDDWTHWHRNLDAKADSQAADAERELTSTDKLKATAKAAHYEAHFLQHAASKQAKDEHKRALQDAAVEANKEASMLIDAVKSGDVNAHDRILKEKLLPNDISCRFCPDDDNYKYPLDDDWTHWHRDLKDVVESAPVEADEGRKMKEVKLPNGISCRFCPDDDNYKYPLDDDWTHWH</sequence>
<organism evidence="2 3">
    <name type="scientific">Cylindrotheca closterium</name>
    <dbReference type="NCBI Taxonomy" id="2856"/>
    <lineage>
        <taxon>Eukaryota</taxon>
        <taxon>Sar</taxon>
        <taxon>Stramenopiles</taxon>
        <taxon>Ochrophyta</taxon>
        <taxon>Bacillariophyta</taxon>
        <taxon>Bacillariophyceae</taxon>
        <taxon>Bacillariophycidae</taxon>
        <taxon>Bacillariales</taxon>
        <taxon>Bacillariaceae</taxon>
        <taxon>Cylindrotheca</taxon>
    </lineage>
</organism>
<dbReference type="Proteomes" id="UP001295423">
    <property type="component" value="Unassembled WGS sequence"/>
</dbReference>
<keyword evidence="1" id="KW-0732">Signal</keyword>
<evidence type="ECO:0000256" key="1">
    <source>
        <dbReference type="SAM" id="SignalP"/>
    </source>
</evidence>
<name>A0AAD2GAE4_9STRA</name>
<proteinExistence type="predicted"/>
<feature type="signal peptide" evidence="1">
    <location>
        <begin position="1"/>
        <end position="22"/>
    </location>
</feature>
<keyword evidence="3" id="KW-1185">Reference proteome</keyword>
<accession>A0AAD2GAE4</accession>
<gene>
    <name evidence="2" type="ORF">CYCCA115_LOCUS22743</name>
</gene>
<evidence type="ECO:0000313" key="2">
    <source>
        <dbReference type="EMBL" id="CAJ1967374.1"/>
    </source>
</evidence>
<dbReference type="AlphaFoldDB" id="A0AAD2GAE4"/>
<reference evidence="2" key="1">
    <citation type="submission" date="2023-08" db="EMBL/GenBank/DDBJ databases">
        <authorList>
            <person name="Audoor S."/>
            <person name="Bilcke G."/>
        </authorList>
    </citation>
    <scope>NUCLEOTIDE SEQUENCE</scope>
</reference>
<dbReference type="EMBL" id="CAKOGP040002325">
    <property type="protein sequence ID" value="CAJ1967374.1"/>
    <property type="molecule type" value="Genomic_DNA"/>
</dbReference>
<evidence type="ECO:0000313" key="3">
    <source>
        <dbReference type="Proteomes" id="UP001295423"/>
    </source>
</evidence>
<feature type="chain" id="PRO_5042277938" evidence="1">
    <location>
        <begin position="23"/>
        <end position="348"/>
    </location>
</feature>
<protein>
    <submittedName>
        <fullName evidence="2">Uncharacterized protein</fullName>
    </submittedName>
</protein>